<dbReference type="EMBL" id="BAAAGE010000003">
    <property type="protein sequence ID" value="GAA0724740.1"/>
    <property type="molecule type" value="Genomic_DNA"/>
</dbReference>
<dbReference type="SUPFAM" id="SSF82153">
    <property type="entry name" value="FAS1 domain"/>
    <property type="match status" value="1"/>
</dbReference>
<dbReference type="PROSITE" id="PS50213">
    <property type="entry name" value="FAS1"/>
    <property type="match status" value="1"/>
</dbReference>
<dbReference type="PROSITE" id="PS51257">
    <property type="entry name" value="PROKAR_LIPOPROTEIN"/>
    <property type="match status" value="1"/>
</dbReference>
<evidence type="ECO:0000313" key="2">
    <source>
        <dbReference type="EMBL" id="GAA0724740.1"/>
    </source>
</evidence>
<name>A0ABN1IZS7_9FLAO</name>
<evidence type="ECO:0000313" key="3">
    <source>
        <dbReference type="Proteomes" id="UP001501758"/>
    </source>
</evidence>
<sequence length="199" mass="21929">MKIKTPFNFLALILIITFVSCDNLVVKKNPNAGKNDKLIAQADIPVEENKNLTINEILSFDIAFTQLNEIVKSSEFSEKFKGEKSFTVFAPLNGAFSKLPKGTLEDLKKEENKESLAAILNCHIIPGTINEQDIIKAINEGGGSVKLRTLGGNKLIASRKRGKIYLIDKNGNAGRLMKTDIEATNGMIHTLETVMLPKK</sequence>
<evidence type="ECO:0000259" key="1">
    <source>
        <dbReference type="PROSITE" id="PS50213"/>
    </source>
</evidence>
<feature type="domain" description="FAS1" evidence="1">
    <location>
        <begin position="51"/>
        <end position="195"/>
    </location>
</feature>
<reference evidence="2 3" key="1">
    <citation type="journal article" date="2019" name="Int. J. Syst. Evol. Microbiol.">
        <title>The Global Catalogue of Microorganisms (GCM) 10K type strain sequencing project: providing services to taxonomists for standard genome sequencing and annotation.</title>
        <authorList>
            <consortium name="The Broad Institute Genomics Platform"/>
            <consortium name="The Broad Institute Genome Sequencing Center for Infectious Disease"/>
            <person name="Wu L."/>
            <person name="Ma J."/>
        </authorList>
    </citation>
    <scope>NUCLEOTIDE SEQUENCE [LARGE SCALE GENOMIC DNA]</scope>
    <source>
        <strain evidence="2 3">JCM 15974</strain>
    </source>
</reference>
<dbReference type="SMART" id="SM00554">
    <property type="entry name" value="FAS1"/>
    <property type="match status" value="1"/>
</dbReference>
<accession>A0ABN1IZS7</accession>
<dbReference type="InterPro" id="IPR036378">
    <property type="entry name" value="FAS1_dom_sf"/>
</dbReference>
<dbReference type="PANTHER" id="PTHR10900:SF77">
    <property type="entry name" value="FI19380P1"/>
    <property type="match status" value="1"/>
</dbReference>
<dbReference type="InterPro" id="IPR000782">
    <property type="entry name" value="FAS1_domain"/>
</dbReference>
<dbReference type="Pfam" id="PF02469">
    <property type="entry name" value="Fasciclin"/>
    <property type="match status" value="1"/>
</dbReference>
<organism evidence="2 3">
    <name type="scientific">Aquimarina litoralis</name>
    <dbReference type="NCBI Taxonomy" id="584605"/>
    <lineage>
        <taxon>Bacteria</taxon>
        <taxon>Pseudomonadati</taxon>
        <taxon>Bacteroidota</taxon>
        <taxon>Flavobacteriia</taxon>
        <taxon>Flavobacteriales</taxon>
        <taxon>Flavobacteriaceae</taxon>
        <taxon>Aquimarina</taxon>
    </lineage>
</organism>
<dbReference type="Proteomes" id="UP001501758">
    <property type="component" value="Unassembled WGS sequence"/>
</dbReference>
<keyword evidence="3" id="KW-1185">Reference proteome</keyword>
<dbReference type="Gene3D" id="2.30.180.10">
    <property type="entry name" value="FAS1 domain"/>
    <property type="match status" value="1"/>
</dbReference>
<comment type="caution">
    <text evidence="2">The sequence shown here is derived from an EMBL/GenBank/DDBJ whole genome shotgun (WGS) entry which is preliminary data.</text>
</comment>
<gene>
    <name evidence="2" type="ORF">GCM10009430_29460</name>
</gene>
<proteinExistence type="predicted"/>
<dbReference type="PANTHER" id="PTHR10900">
    <property type="entry name" value="PERIOSTIN-RELATED"/>
    <property type="match status" value="1"/>
</dbReference>
<dbReference type="InterPro" id="IPR050904">
    <property type="entry name" value="Adhesion/Biosynth-related"/>
</dbReference>
<dbReference type="RefSeq" id="WP_299608504.1">
    <property type="nucleotide sequence ID" value="NZ_BAAAGE010000003.1"/>
</dbReference>
<protein>
    <submittedName>
        <fullName evidence="2">Fasciclin domain-containing protein</fullName>
    </submittedName>
</protein>